<proteinExistence type="predicted"/>
<organism evidence="5 6">
    <name type="scientific">Xenotaenia resolanae</name>
    <dbReference type="NCBI Taxonomy" id="208358"/>
    <lineage>
        <taxon>Eukaryota</taxon>
        <taxon>Metazoa</taxon>
        <taxon>Chordata</taxon>
        <taxon>Craniata</taxon>
        <taxon>Vertebrata</taxon>
        <taxon>Euteleostomi</taxon>
        <taxon>Actinopterygii</taxon>
        <taxon>Neopterygii</taxon>
        <taxon>Teleostei</taxon>
        <taxon>Neoteleostei</taxon>
        <taxon>Acanthomorphata</taxon>
        <taxon>Ovalentaria</taxon>
        <taxon>Atherinomorphae</taxon>
        <taxon>Cyprinodontiformes</taxon>
        <taxon>Goodeidae</taxon>
        <taxon>Xenotaenia</taxon>
    </lineage>
</organism>
<dbReference type="Pfam" id="PF00009">
    <property type="entry name" value="GTP_EFTU"/>
    <property type="match status" value="1"/>
</dbReference>
<sequence length="154" mass="16492">MTVSGKKQTMGFDVPSLGENGVVASPARRGDSPENNNATPVSEAASKRPETLSKGSNGDEVSAVTPGRSSGKARQAINIKAELERRQGGKPLLNLVVIGHVDAGKSTLMGHLLYLLGNVNKRTMHKYEQESKKAGKASFAYAWVLDETGEERDR</sequence>
<keyword evidence="6" id="KW-1185">Reference proteome</keyword>
<dbReference type="InterPro" id="IPR050100">
    <property type="entry name" value="TRAFAC_GTPase_members"/>
</dbReference>
<feature type="region of interest" description="Disordered" evidence="3">
    <location>
        <begin position="1"/>
        <end position="74"/>
    </location>
</feature>
<comment type="caution">
    <text evidence="5">The sequence shown here is derived from an EMBL/GenBank/DDBJ whole genome shotgun (WGS) entry which is preliminary data.</text>
</comment>
<protein>
    <submittedName>
        <fullName evidence="5">HBS1-like protein</fullName>
    </submittedName>
</protein>
<dbReference type="Proteomes" id="UP001444071">
    <property type="component" value="Unassembled WGS sequence"/>
</dbReference>
<evidence type="ECO:0000256" key="1">
    <source>
        <dbReference type="ARBA" id="ARBA00022741"/>
    </source>
</evidence>
<evidence type="ECO:0000313" key="6">
    <source>
        <dbReference type="Proteomes" id="UP001444071"/>
    </source>
</evidence>
<keyword evidence="1" id="KW-0547">Nucleotide-binding</keyword>
<dbReference type="Gene3D" id="3.40.50.300">
    <property type="entry name" value="P-loop containing nucleotide triphosphate hydrolases"/>
    <property type="match status" value="1"/>
</dbReference>
<dbReference type="PANTHER" id="PTHR23115">
    <property type="entry name" value="TRANSLATION FACTOR"/>
    <property type="match status" value="1"/>
</dbReference>
<evidence type="ECO:0000313" key="5">
    <source>
        <dbReference type="EMBL" id="MEQ2259239.1"/>
    </source>
</evidence>
<evidence type="ECO:0000256" key="2">
    <source>
        <dbReference type="ARBA" id="ARBA00023134"/>
    </source>
</evidence>
<reference evidence="5 6" key="1">
    <citation type="submission" date="2021-06" db="EMBL/GenBank/DDBJ databases">
        <authorList>
            <person name="Palmer J.M."/>
        </authorList>
    </citation>
    <scope>NUCLEOTIDE SEQUENCE [LARGE SCALE GENOMIC DNA]</scope>
    <source>
        <strain evidence="5 6">XR_2019</strain>
        <tissue evidence="5">Muscle</tissue>
    </source>
</reference>
<keyword evidence="2" id="KW-0342">GTP-binding</keyword>
<name>A0ABV0VQ37_9TELE</name>
<evidence type="ECO:0000259" key="4">
    <source>
        <dbReference type="Pfam" id="PF00009"/>
    </source>
</evidence>
<gene>
    <name evidence="5" type="primary">HBS1L_2</name>
    <name evidence="5" type="ORF">XENORESO_008773</name>
</gene>
<dbReference type="InterPro" id="IPR027417">
    <property type="entry name" value="P-loop_NTPase"/>
</dbReference>
<dbReference type="InterPro" id="IPR000795">
    <property type="entry name" value="T_Tr_GTP-bd_dom"/>
</dbReference>
<accession>A0ABV0VQ37</accession>
<feature type="domain" description="Tr-type G" evidence="4">
    <location>
        <begin position="90"/>
        <end position="154"/>
    </location>
</feature>
<dbReference type="EMBL" id="JAHRIM010002774">
    <property type="protein sequence ID" value="MEQ2259239.1"/>
    <property type="molecule type" value="Genomic_DNA"/>
</dbReference>
<dbReference type="SUPFAM" id="SSF52540">
    <property type="entry name" value="P-loop containing nucleoside triphosphate hydrolases"/>
    <property type="match status" value="1"/>
</dbReference>
<evidence type="ECO:0000256" key="3">
    <source>
        <dbReference type="SAM" id="MobiDB-lite"/>
    </source>
</evidence>